<dbReference type="InterPro" id="IPR036852">
    <property type="entry name" value="Peptidase_S8/S53_dom_sf"/>
</dbReference>
<dbReference type="InterPro" id="IPR010259">
    <property type="entry name" value="S8pro/Inhibitor_I9"/>
</dbReference>
<evidence type="ECO:0000256" key="1">
    <source>
        <dbReference type="ARBA" id="ARBA00011073"/>
    </source>
</evidence>
<dbReference type="InterPro" id="IPR000209">
    <property type="entry name" value="Peptidase_S8/S53_dom"/>
</dbReference>
<dbReference type="InterPro" id="IPR015500">
    <property type="entry name" value="Peptidase_S8_subtilisin-rel"/>
</dbReference>
<accession>A0A9N7RK47</accession>
<dbReference type="Pfam" id="PF05922">
    <property type="entry name" value="Inhibitor_I9"/>
    <property type="match status" value="1"/>
</dbReference>
<dbReference type="Gene3D" id="2.60.40.2310">
    <property type="match status" value="1"/>
</dbReference>
<comment type="caution">
    <text evidence="11">The sequence shown here is derived from an EMBL/GenBank/DDBJ whole genome shotgun (WGS) entry which is preliminary data.</text>
</comment>
<reference evidence="11" key="1">
    <citation type="submission" date="2019-12" db="EMBL/GenBank/DDBJ databases">
        <authorList>
            <person name="Scholes J."/>
        </authorList>
    </citation>
    <scope>NUCLEOTIDE SEQUENCE</scope>
</reference>
<feature type="domain" description="Peptidase S8/S53" evidence="8">
    <location>
        <begin position="232"/>
        <end position="297"/>
    </location>
</feature>
<evidence type="ECO:0000256" key="3">
    <source>
        <dbReference type="ARBA" id="ARBA00022729"/>
    </source>
</evidence>
<dbReference type="OrthoDB" id="206201at2759"/>
<feature type="active site" description="Charge relay system" evidence="6">
    <location>
        <position position="259"/>
    </location>
</feature>
<dbReference type="AlphaFoldDB" id="A0A9N7RK47"/>
<keyword evidence="5" id="KW-0720">Serine protease</keyword>
<organism evidence="11 12">
    <name type="scientific">Striga hermonthica</name>
    <name type="common">Purple witchweed</name>
    <name type="synonym">Buchnera hermonthica</name>
    <dbReference type="NCBI Taxonomy" id="68872"/>
    <lineage>
        <taxon>Eukaryota</taxon>
        <taxon>Viridiplantae</taxon>
        <taxon>Streptophyta</taxon>
        <taxon>Embryophyta</taxon>
        <taxon>Tracheophyta</taxon>
        <taxon>Spermatophyta</taxon>
        <taxon>Magnoliopsida</taxon>
        <taxon>eudicotyledons</taxon>
        <taxon>Gunneridae</taxon>
        <taxon>Pentapetalae</taxon>
        <taxon>asterids</taxon>
        <taxon>lamiids</taxon>
        <taxon>Lamiales</taxon>
        <taxon>Orobanchaceae</taxon>
        <taxon>Buchnereae</taxon>
        <taxon>Striga</taxon>
    </lineage>
</organism>
<evidence type="ECO:0000256" key="4">
    <source>
        <dbReference type="ARBA" id="ARBA00022801"/>
    </source>
</evidence>
<dbReference type="Pfam" id="PF17766">
    <property type="entry name" value="fn3_6"/>
    <property type="match status" value="1"/>
</dbReference>
<dbReference type="FunFam" id="3.30.70.80:FF:000003">
    <property type="entry name" value="Subtilisin-like protease SBT1.9"/>
    <property type="match status" value="1"/>
</dbReference>
<comment type="caution">
    <text evidence="7">Lacks conserved residue(s) required for the propagation of feature annotation.</text>
</comment>
<keyword evidence="12" id="KW-1185">Reference proteome</keyword>
<dbReference type="Gene3D" id="3.40.50.200">
    <property type="entry name" value="Peptidase S8/S53 domain"/>
    <property type="match status" value="2"/>
</dbReference>
<dbReference type="EMBL" id="CACSLK010027837">
    <property type="protein sequence ID" value="CAA0832977.1"/>
    <property type="molecule type" value="Genomic_DNA"/>
</dbReference>
<feature type="domain" description="Subtilisin-like protease fibronectin type-III" evidence="10">
    <location>
        <begin position="368"/>
        <end position="466"/>
    </location>
</feature>
<evidence type="ECO:0000259" key="8">
    <source>
        <dbReference type="Pfam" id="PF00082"/>
    </source>
</evidence>
<comment type="similarity">
    <text evidence="1 7">Belongs to the peptidase S8 family.</text>
</comment>
<dbReference type="InterPro" id="IPR045051">
    <property type="entry name" value="SBT"/>
</dbReference>
<dbReference type="PROSITE" id="PS51892">
    <property type="entry name" value="SUBTILASE"/>
    <property type="match status" value="1"/>
</dbReference>
<dbReference type="Proteomes" id="UP001153555">
    <property type="component" value="Unassembled WGS sequence"/>
</dbReference>
<name>A0A9N7RK47_STRHE</name>
<dbReference type="GO" id="GO:0006508">
    <property type="term" value="P:proteolysis"/>
    <property type="evidence" value="ECO:0007669"/>
    <property type="project" value="UniProtKB-KW"/>
</dbReference>
<sequence>MKPSVFVEVRHWYQATLESLQDSSNYNNNNPSNSSKLVHVYDTVFHGFSAKLTPRQAQQLEEWPGVVSVFPDRVYNLHTTRTPYFMGLYGDTYNTVAGPLLYESDYGSNVIIGFLDDGIKPDHPSFNDGGLIPLKDDKRWKGECAVNGSRYCNNKLFGVRYITKGMDGGHGTHTASTAAGRAVKNVFYSEDASGTAVGVAPKARIVSYRVCDVYGCSSSDILAGFDMAVKDGPDVLAPGVNILAAWPEGVEFKLLSGTSMACAHVSGLAALLKGVHPDWSPAMIRSAIMTTAYTRSNNRKPIINDHDGKESTTADMGAGHIAPGKASDPGLVYDITPQEYYVYFMCASNYTGYETNGPFNCSEIRPWDLNNPAISIDWHSLSHNNDITVNRTVTNVGEVNSCYTATMTNPRGVNLTVNPMRMDFTSKGEKKSYSVTITAAELLGDNVEGKIVWSDGKRQVVSHVVIVNTRN</sequence>
<evidence type="ECO:0000313" key="11">
    <source>
        <dbReference type="EMBL" id="CAA0832977.1"/>
    </source>
</evidence>
<evidence type="ECO:0000259" key="10">
    <source>
        <dbReference type="Pfam" id="PF17766"/>
    </source>
</evidence>
<dbReference type="InterPro" id="IPR023827">
    <property type="entry name" value="Peptidase_S8_Asp-AS"/>
</dbReference>
<feature type="active site" description="Charge relay system" evidence="6">
    <location>
        <position position="170"/>
    </location>
</feature>
<gene>
    <name evidence="11" type="ORF">SHERM_28251</name>
</gene>
<dbReference type="SUPFAM" id="SSF52743">
    <property type="entry name" value="Subtilisin-like"/>
    <property type="match status" value="1"/>
</dbReference>
<feature type="domain" description="Inhibitor I9" evidence="9">
    <location>
        <begin position="3"/>
        <end position="78"/>
    </location>
</feature>
<dbReference type="GO" id="GO:0004252">
    <property type="term" value="F:serine-type endopeptidase activity"/>
    <property type="evidence" value="ECO:0007669"/>
    <property type="project" value="InterPro"/>
</dbReference>
<evidence type="ECO:0000256" key="2">
    <source>
        <dbReference type="ARBA" id="ARBA00022670"/>
    </source>
</evidence>
<feature type="active site" description="Charge relay system" evidence="6">
    <location>
        <position position="116"/>
    </location>
</feature>
<dbReference type="InterPro" id="IPR041469">
    <property type="entry name" value="Subtilisin-like_FN3"/>
</dbReference>
<dbReference type="Gene3D" id="3.30.70.80">
    <property type="entry name" value="Peptidase S8 propeptide/proteinase inhibitor I9"/>
    <property type="match status" value="1"/>
</dbReference>
<keyword evidence="2" id="KW-0645">Protease</keyword>
<dbReference type="Pfam" id="PF00082">
    <property type="entry name" value="Peptidase_S8"/>
    <property type="match status" value="1"/>
</dbReference>
<dbReference type="PROSITE" id="PS00136">
    <property type="entry name" value="SUBTILASE_ASP"/>
    <property type="match status" value="1"/>
</dbReference>
<evidence type="ECO:0000313" key="12">
    <source>
        <dbReference type="Proteomes" id="UP001153555"/>
    </source>
</evidence>
<proteinExistence type="inferred from homology"/>
<dbReference type="PRINTS" id="PR00723">
    <property type="entry name" value="SUBTILISIN"/>
</dbReference>
<protein>
    <submittedName>
        <fullName evidence="11">Subtilase family protein</fullName>
    </submittedName>
</protein>
<dbReference type="InterPro" id="IPR037045">
    <property type="entry name" value="S8pro/Inhibitor_I9_sf"/>
</dbReference>
<dbReference type="PANTHER" id="PTHR10795">
    <property type="entry name" value="PROPROTEIN CONVERTASE SUBTILISIN/KEXIN"/>
    <property type="match status" value="1"/>
</dbReference>
<evidence type="ECO:0000256" key="7">
    <source>
        <dbReference type="PROSITE-ProRule" id="PRU01240"/>
    </source>
</evidence>
<evidence type="ECO:0000256" key="6">
    <source>
        <dbReference type="PIRSR" id="PIRSR615500-1"/>
    </source>
</evidence>
<evidence type="ECO:0000256" key="5">
    <source>
        <dbReference type="ARBA" id="ARBA00022825"/>
    </source>
</evidence>
<evidence type="ECO:0000259" key="9">
    <source>
        <dbReference type="Pfam" id="PF05922"/>
    </source>
</evidence>
<keyword evidence="3" id="KW-0732">Signal</keyword>
<keyword evidence="4" id="KW-0378">Hydrolase</keyword>